<name>A0A1X7UR70_AMPQE</name>
<dbReference type="AlphaFoldDB" id="A0A1X7UR70"/>
<dbReference type="STRING" id="400682.A0A1X7UR70"/>
<accession>A0A1X7UR70</accession>
<reference evidence="1" key="1">
    <citation type="submission" date="2017-05" db="UniProtKB">
        <authorList>
            <consortium name="EnsemblMetazoa"/>
        </authorList>
    </citation>
    <scope>IDENTIFICATION</scope>
</reference>
<dbReference type="EnsemblMetazoa" id="Aqu2.1.30151_001">
    <property type="protein sequence ID" value="Aqu2.1.30151_001"/>
    <property type="gene ID" value="Aqu2.1.30151"/>
</dbReference>
<organism evidence="1">
    <name type="scientific">Amphimedon queenslandica</name>
    <name type="common">Sponge</name>
    <dbReference type="NCBI Taxonomy" id="400682"/>
    <lineage>
        <taxon>Eukaryota</taxon>
        <taxon>Metazoa</taxon>
        <taxon>Porifera</taxon>
        <taxon>Demospongiae</taxon>
        <taxon>Heteroscleromorpha</taxon>
        <taxon>Haplosclerida</taxon>
        <taxon>Niphatidae</taxon>
        <taxon>Amphimedon</taxon>
    </lineage>
</organism>
<evidence type="ECO:0000313" key="1">
    <source>
        <dbReference type="EnsemblMetazoa" id="Aqu2.1.30151_001"/>
    </source>
</evidence>
<dbReference type="InParanoid" id="A0A1X7UR70"/>
<protein>
    <submittedName>
        <fullName evidence="1">Uncharacterized protein</fullName>
    </submittedName>
</protein>
<sequence length="74" mass="8283">MVGKHVHIGQPSNSGSYCFNYKNWFSIVLLAVVDANHLFKLVDIGCNYYRTSNGRVYLNTLTISSVVVTEDDVV</sequence>
<proteinExistence type="predicted"/>